<dbReference type="RefSeq" id="WP_133475165.1">
    <property type="nucleotide sequence ID" value="NZ_SNWP01000012.1"/>
</dbReference>
<feature type="compositionally biased region" description="Polar residues" evidence="1">
    <location>
        <begin position="63"/>
        <end position="84"/>
    </location>
</feature>
<sequence length="84" mass="8815">MPITDKINKTGSAFSPVAAPAGKQAQTLPAISVAQLAKFHINSKKGKDEKADPHAEGAKAFELTTQRKPTGGAENSSSIEPFRP</sequence>
<organism evidence="2 3">
    <name type="scientific">Sediminibacterium goheungense</name>
    <dbReference type="NCBI Taxonomy" id="1086393"/>
    <lineage>
        <taxon>Bacteria</taxon>
        <taxon>Pseudomonadati</taxon>
        <taxon>Bacteroidota</taxon>
        <taxon>Chitinophagia</taxon>
        <taxon>Chitinophagales</taxon>
        <taxon>Chitinophagaceae</taxon>
        <taxon>Sediminibacterium</taxon>
    </lineage>
</organism>
<evidence type="ECO:0000313" key="3">
    <source>
        <dbReference type="Proteomes" id="UP000295741"/>
    </source>
</evidence>
<gene>
    <name evidence="2" type="ORF">BC659_2588</name>
</gene>
<feature type="compositionally biased region" description="Basic and acidic residues" evidence="1">
    <location>
        <begin position="45"/>
        <end position="59"/>
    </location>
</feature>
<dbReference type="Proteomes" id="UP000295741">
    <property type="component" value="Unassembled WGS sequence"/>
</dbReference>
<evidence type="ECO:0000313" key="2">
    <source>
        <dbReference type="EMBL" id="TDO25666.1"/>
    </source>
</evidence>
<protein>
    <submittedName>
        <fullName evidence="2">Uncharacterized protein</fullName>
    </submittedName>
</protein>
<accession>A0A4R6IUP6</accession>
<reference evidence="2 3" key="1">
    <citation type="submission" date="2019-03" db="EMBL/GenBank/DDBJ databases">
        <title>Genomic Encyclopedia of Archaeal and Bacterial Type Strains, Phase II (KMG-II): from individual species to whole genera.</title>
        <authorList>
            <person name="Goeker M."/>
        </authorList>
    </citation>
    <scope>NUCLEOTIDE SEQUENCE [LARGE SCALE GENOMIC DNA]</scope>
    <source>
        <strain evidence="2 3">DSM 28323</strain>
    </source>
</reference>
<proteinExistence type="predicted"/>
<feature type="region of interest" description="Disordered" evidence="1">
    <location>
        <begin position="1"/>
        <end position="23"/>
    </location>
</feature>
<name>A0A4R6IUP6_9BACT</name>
<evidence type="ECO:0000256" key="1">
    <source>
        <dbReference type="SAM" id="MobiDB-lite"/>
    </source>
</evidence>
<dbReference type="AlphaFoldDB" id="A0A4R6IUP6"/>
<keyword evidence="3" id="KW-1185">Reference proteome</keyword>
<feature type="region of interest" description="Disordered" evidence="1">
    <location>
        <begin position="44"/>
        <end position="84"/>
    </location>
</feature>
<dbReference type="EMBL" id="SNWP01000012">
    <property type="protein sequence ID" value="TDO25666.1"/>
    <property type="molecule type" value="Genomic_DNA"/>
</dbReference>
<comment type="caution">
    <text evidence="2">The sequence shown here is derived from an EMBL/GenBank/DDBJ whole genome shotgun (WGS) entry which is preliminary data.</text>
</comment>